<dbReference type="PANTHER" id="PTHR10334">
    <property type="entry name" value="CYSTEINE-RICH SECRETORY PROTEIN-RELATED"/>
    <property type="match status" value="1"/>
</dbReference>
<sequence length="317" mass="35370">MIVTLGALHILAIAKGHKMLIVWNGLFLGALSILESGVAGIIPDDVGVREHIRPAQITHLHNIFRRDVGSLLNLGTEVANMRKMGWSRGLQEMANIWTSDCDNMDRHYVYVSNNEDLHKPKYGVSQDVSINKDDASILRGWFQQSRFFNRNLTKYGECYLDSPCPAFKQMVYWESNSVGCARNVCRRDGTMVNFFACFYTHGVPIQPIELFKEGRTCSSCDDVTPFCSTQLCVAAEEPNVKTCEKTCNSSVGRGILNPTTCACTCRSGMGSNCDKPCKNKEAYEGSDICDDIDVAYCTMEETRKLYKHICPASCGFC</sequence>
<accession>A0A8S4NDD0</accession>
<dbReference type="SMART" id="SM00198">
    <property type="entry name" value="SCP"/>
    <property type="match status" value="1"/>
</dbReference>
<feature type="domain" description="SCP" evidence="1">
    <location>
        <begin position="52"/>
        <end position="202"/>
    </location>
</feature>
<dbReference type="InterPro" id="IPR035940">
    <property type="entry name" value="CAP_sf"/>
</dbReference>
<comment type="caution">
    <text evidence="2">The sequence shown here is derived from an EMBL/GenBank/DDBJ whole genome shotgun (WGS) entry which is preliminary data.</text>
</comment>
<dbReference type="AlphaFoldDB" id="A0A8S4NDD0"/>
<dbReference type="InterPro" id="IPR014044">
    <property type="entry name" value="CAP_dom"/>
</dbReference>
<evidence type="ECO:0000259" key="1">
    <source>
        <dbReference type="SMART" id="SM00198"/>
    </source>
</evidence>
<dbReference type="Gene3D" id="3.40.33.10">
    <property type="entry name" value="CAP"/>
    <property type="match status" value="1"/>
</dbReference>
<protein>
    <recommendedName>
        <fullName evidence="1">SCP domain-containing protein</fullName>
    </recommendedName>
</protein>
<dbReference type="CDD" id="cd05380">
    <property type="entry name" value="CAP_euk"/>
    <property type="match status" value="1"/>
</dbReference>
<keyword evidence="3" id="KW-1185">Reference proteome</keyword>
<proteinExistence type="predicted"/>
<organism evidence="2 3">
    <name type="scientific">Owenia fusiformis</name>
    <name type="common">Polychaete worm</name>
    <dbReference type="NCBI Taxonomy" id="6347"/>
    <lineage>
        <taxon>Eukaryota</taxon>
        <taxon>Metazoa</taxon>
        <taxon>Spiralia</taxon>
        <taxon>Lophotrochozoa</taxon>
        <taxon>Annelida</taxon>
        <taxon>Polychaeta</taxon>
        <taxon>Sedentaria</taxon>
        <taxon>Canalipalpata</taxon>
        <taxon>Sabellida</taxon>
        <taxon>Oweniida</taxon>
        <taxon>Oweniidae</taxon>
        <taxon>Owenia</taxon>
    </lineage>
</organism>
<evidence type="ECO:0000313" key="2">
    <source>
        <dbReference type="EMBL" id="CAH1779102.1"/>
    </source>
</evidence>
<evidence type="ECO:0000313" key="3">
    <source>
        <dbReference type="Proteomes" id="UP000749559"/>
    </source>
</evidence>
<dbReference type="EMBL" id="CAIIXF020000003">
    <property type="protein sequence ID" value="CAH1779102.1"/>
    <property type="molecule type" value="Genomic_DNA"/>
</dbReference>
<dbReference type="Proteomes" id="UP000749559">
    <property type="component" value="Unassembled WGS sequence"/>
</dbReference>
<feature type="non-terminal residue" evidence="2">
    <location>
        <position position="317"/>
    </location>
</feature>
<gene>
    <name evidence="2" type="ORF">OFUS_LOCUS5939</name>
</gene>
<dbReference type="Pfam" id="PF00188">
    <property type="entry name" value="CAP"/>
    <property type="match status" value="1"/>
</dbReference>
<dbReference type="SUPFAM" id="SSF55797">
    <property type="entry name" value="PR-1-like"/>
    <property type="match status" value="1"/>
</dbReference>
<dbReference type="OrthoDB" id="10026604at2759"/>
<dbReference type="InterPro" id="IPR001283">
    <property type="entry name" value="CRISP-related"/>
</dbReference>
<reference evidence="2" key="1">
    <citation type="submission" date="2022-03" db="EMBL/GenBank/DDBJ databases">
        <authorList>
            <person name="Martin C."/>
        </authorList>
    </citation>
    <scope>NUCLEOTIDE SEQUENCE</scope>
</reference>
<name>A0A8S4NDD0_OWEFU</name>